<feature type="compositionally biased region" description="Basic and acidic residues" evidence="1">
    <location>
        <begin position="661"/>
        <end position="670"/>
    </location>
</feature>
<feature type="compositionally biased region" description="Low complexity" evidence="1">
    <location>
        <begin position="273"/>
        <end position="282"/>
    </location>
</feature>
<evidence type="ECO:0000313" key="2">
    <source>
        <dbReference type="EMBL" id="KAK2597450.1"/>
    </source>
</evidence>
<feature type="compositionally biased region" description="Polar residues" evidence="1">
    <location>
        <begin position="283"/>
        <end position="294"/>
    </location>
</feature>
<reference evidence="2" key="1">
    <citation type="submission" date="2023-06" db="EMBL/GenBank/DDBJ databases">
        <title>Conoideocrella luteorostrata (Hypocreales: Clavicipitaceae), a potential biocontrol fungus for elongate hemlock scale in United States Christmas tree production areas.</title>
        <authorList>
            <person name="Barrett H."/>
            <person name="Lovett B."/>
            <person name="Macias A.M."/>
            <person name="Stajich J.E."/>
            <person name="Kasson M.T."/>
        </authorList>
    </citation>
    <scope>NUCLEOTIDE SEQUENCE</scope>
    <source>
        <strain evidence="2">ARSEF 14590</strain>
    </source>
</reference>
<evidence type="ECO:0000313" key="3">
    <source>
        <dbReference type="Proteomes" id="UP001251528"/>
    </source>
</evidence>
<feature type="region of interest" description="Disordered" evidence="1">
    <location>
        <begin position="368"/>
        <end position="396"/>
    </location>
</feature>
<dbReference type="Proteomes" id="UP001251528">
    <property type="component" value="Unassembled WGS sequence"/>
</dbReference>
<feature type="region of interest" description="Disordered" evidence="1">
    <location>
        <begin position="273"/>
        <end position="317"/>
    </location>
</feature>
<feature type="compositionally biased region" description="Low complexity" evidence="1">
    <location>
        <begin position="188"/>
        <end position="198"/>
    </location>
</feature>
<organism evidence="2 3">
    <name type="scientific">Conoideocrella luteorostrata</name>
    <dbReference type="NCBI Taxonomy" id="1105319"/>
    <lineage>
        <taxon>Eukaryota</taxon>
        <taxon>Fungi</taxon>
        <taxon>Dikarya</taxon>
        <taxon>Ascomycota</taxon>
        <taxon>Pezizomycotina</taxon>
        <taxon>Sordariomycetes</taxon>
        <taxon>Hypocreomycetidae</taxon>
        <taxon>Hypocreales</taxon>
        <taxon>Clavicipitaceae</taxon>
        <taxon>Conoideocrella</taxon>
    </lineage>
</organism>
<feature type="region of interest" description="Disordered" evidence="1">
    <location>
        <begin position="1"/>
        <end position="94"/>
    </location>
</feature>
<protein>
    <submittedName>
        <fullName evidence="2">Uncharacterized protein</fullName>
    </submittedName>
</protein>
<evidence type="ECO:0000256" key="1">
    <source>
        <dbReference type="SAM" id="MobiDB-lite"/>
    </source>
</evidence>
<name>A0AAJ0FYH5_9HYPO</name>
<sequence>MVGSSSCAGKRPERGAVRQAPSAPGMHKSSKASQSRIHAKRGCATAKSSGTSSIESLKVSNWRTRRTDDSRDSHDSAKSGESRLTTLMEDRSEPWPVSSNIRFSSFKTCSVKKPSKPAKIPLSTLDDPEQSTGFRHGANSDRLRRCSYETQTSESSASGSSFEVIWRTQLLERDAGHPIDLVEVRRPSQNSSSLSSQSEGKCILTPASSGDDSVDEEFLRMISREHNVTPTESQGEQLMAALFAADLTPRKLGDSSTSTYVDVSQKYLLGSESSTSTTYSGENRNNSNKSTSRDSGLSLSGGSHHELNIFGKPDGDNELNMPICQATATVPPREGFQKLLDKLQTARPKHNLTPRGRDSGCETESLSRERYQQHPVKSAVQVEQRWPTHGTGRRSNTASDYAVEYLPVSAPFLKRDGSTNCGPFDSQDKNNSLNPKAREFLSFSREGSDVSAYHYSPKFNPSYEFSSKDEPADLQLPISATKDRITLGPVYHGPQSTPVSGIPELYQNQMRAHGLPPQGAEINPFAHLGLIPITGSGYKPSAAQTTGWPGPISLNSSALKETTDRQIKLPSQPIPPHPVLTSFPYLSMPLPLGLPETTTSATSAVVATTPRPVPKPKNPDPTNQQAYEAWVEWRKANEPGYAMACKLRQQRRAQRNNAQKAKPERNKKIE</sequence>
<gene>
    <name evidence="2" type="ORF">QQS21_005920</name>
</gene>
<accession>A0AAJ0FYH5</accession>
<feature type="compositionally biased region" description="Polar residues" evidence="1">
    <location>
        <begin position="46"/>
        <end position="62"/>
    </location>
</feature>
<proteinExistence type="predicted"/>
<feature type="compositionally biased region" description="Basic and acidic residues" evidence="1">
    <location>
        <begin position="65"/>
        <end position="81"/>
    </location>
</feature>
<feature type="region of interest" description="Disordered" evidence="1">
    <location>
        <begin position="645"/>
        <end position="670"/>
    </location>
</feature>
<dbReference type="AlphaFoldDB" id="A0AAJ0FYH5"/>
<keyword evidence="3" id="KW-1185">Reference proteome</keyword>
<dbReference type="EMBL" id="JASWJB010000104">
    <property type="protein sequence ID" value="KAK2597450.1"/>
    <property type="molecule type" value="Genomic_DNA"/>
</dbReference>
<feature type="region of interest" description="Disordered" evidence="1">
    <location>
        <begin position="186"/>
        <end position="210"/>
    </location>
</feature>
<comment type="caution">
    <text evidence="2">The sequence shown here is derived from an EMBL/GenBank/DDBJ whole genome shotgun (WGS) entry which is preliminary data.</text>
</comment>
<feature type="region of interest" description="Disordered" evidence="1">
    <location>
        <begin position="111"/>
        <end position="140"/>
    </location>
</feature>